<keyword evidence="18" id="KW-1185">Reference proteome</keyword>
<dbReference type="InterPro" id="IPR034657">
    <property type="entry name" value="AlgJ"/>
</dbReference>
<keyword evidence="11" id="KW-0016">Alginate biosynthesis</keyword>
<comment type="pathway">
    <text evidence="3">Glycan biosynthesis; alginate biosynthesis.</text>
</comment>
<keyword evidence="15" id="KW-1133">Transmembrane helix</keyword>
<evidence type="ECO:0000256" key="6">
    <source>
        <dbReference type="ARBA" id="ARBA00022475"/>
    </source>
</evidence>
<evidence type="ECO:0000256" key="3">
    <source>
        <dbReference type="ARBA" id="ARBA00005182"/>
    </source>
</evidence>
<evidence type="ECO:0000313" key="17">
    <source>
        <dbReference type="EMBL" id="TRX75556.1"/>
    </source>
</evidence>
<evidence type="ECO:0000256" key="10">
    <source>
        <dbReference type="ARBA" id="ARBA00022764"/>
    </source>
</evidence>
<keyword evidence="6" id="KW-1003">Cell membrane</keyword>
<evidence type="ECO:0000256" key="7">
    <source>
        <dbReference type="ARBA" id="ARBA00022519"/>
    </source>
</evidence>
<dbReference type="InterPro" id="IPR031811">
    <property type="entry name" value="ALGX/ALGJ_SGNH-like"/>
</dbReference>
<keyword evidence="10" id="KW-0574">Periplasm</keyword>
<reference evidence="17 18" key="1">
    <citation type="submission" date="2019-07" db="EMBL/GenBank/DDBJ databases">
        <title>Pseudomonas mangiferae sp. nov., isolated from bark of mango tree in Thailand.</title>
        <authorList>
            <person name="Srisuk N."/>
            <person name="Anurat P."/>
        </authorList>
    </citation>
    <scope>NUCLEOTIDE SEQUENCE [LARGE SCALE GENOMIC DNA]</scope>
    <source>
        <strain evidence="17 18">DMKU_BBB3-04</strain>
    </source>
</reference>
<evidence type="ECO:0000313" key="18">
    <source>
        <dbReference type="Proteomes" id="UP000315235"/>
    </source>
</evidence>
<dbReference type="Proteomes" id="UP000315235">
    <property type="component" value="Unassembled WGS sequence"/>
</dbReference>
<keyword evidence="12 15" id="KW-0472">Membrane</keyword>
<keyword evidence="7" id="KW-0997">Cell inner membrane</keyword>
<accession>A0A553H1D3</accession>
<evidence type="ECO:0000256" key="8">
    <source>
        <dbReference type="ARBA" id="ARBA00022679"/>
    </source>
</evidence>
<evidence type="ECO:0000256" key="1">
    <source>
        <dbReference type="ARBA" id="ARBA00004418"/>
    </source>
</evidence>
<sequence length="388" mass="42796">MSRTQHLIYVVAFSALLLALSLWSLKGLYGFSPAEGTSVLDGKLAQAVEKHYDAEFPVKRFGTNVWAAVDYTLFGEGRPGVLIGEKGWLYSDEEFKPVADAASHQRDNLALIQGVRDELAKRDIQLVMAIIPAKTRLYPEYAGDNRPTEQYRSLYQQFRGTVRGAGILAPDLLGPLEEAKKQGEVFLRTDTHWTPLGAEVAARELSESVQQAVSLRGTPQRFVTEAVAVQTHKGDLTTFLPMDPLFDELMPAQEQLQQRETRAADDAASGDDALFAEAEIPVALVGTSYSANPKWNFAGALRQSLQRDLSNHAEDGHGPILPMLKYLQSDEIKDNPPQLVIWEFPERYLPMAYDLSGFDPAWIAQLKAGAGNERLVSNLTGKAGTPAR</sequence>
<evidence type="ECO:0000256" key="4">
    <source>
        <dbReference type="ARBA" id="ARBA00006038"/>
    </source>
</evidence>
<evidence type="ECO:0000256" key="12">
    <source>
        <dbReference type="ARBA" id="ARBA00023136"/>
    </source>
</evidence>
<evidence type="ECO:0000256" key="14">
    <source>
        <dbReference type="ARBA" id="ARBA00031031"/>
    </source>
</evidence>
<dbReference type="GO" id="GO:0042121">
    <property type="term" value="P:alginic acid biosynthetic process"/>
    <property type="evidence" value="ECO:0007669"/>
    <property type="project" value="UniProtKB-UniPathway"/>
</dbReference>
<comment type="subcellular location">
    <subcellularLocation>
        <location evidence="2">Cell inner membrane</location>
        <topology evidence="2">Peripheral membrane protein</topology>
        <orientation evidence="2">Periplasmic side</orientation>
    </subcellularLocation>
    <subcellularLocation>
        <location evidence="1">Periplasm</location>
    </subcellularLocation>
</comment>
<evidence type="ECO:0000259" key="16">
    <source>
        <dbReference type="Pfam" id="PF16822"/>
    </source>
</evidence>
<organism evidence="17 18">
    <name type="scientific">Pseudomonas mangiferae</name>
    <dbReference type="NCBI Taxonomy" id="2593654"/>
    <lineage>
        <taxon>Bacteria</taxon>
        <taxon>Pseudomonadati</taxon>
        <taxon>Pseudomonadota</taxon>
        <taxon>Gammaproteobacteria</taxon>
        <taxon>Pseudomonadales</taxon>
        <taxon>Pseudomonadaceae</taxon>
        <taxon>Pseudomonas</taxon>
    </lineage>
</organism>
<keyword evidence="13" id="KW-0012">Acyltransferase</keyword>
<dbReference type="RefSeq" id="WP_143487648.1">
    <property type="nucleotide sequence ID" value="NZ_VJOY01000004.1"/>
</dbReference>
<gene>
    <name evidence="17" type="ORF">FM069_07375</name>
</gene>
<evidence type="ECO:0000256" key="2">
    <source>
        <dbReference type="ARBA" id="ARBA00004587"/>
    </source>
</evidence>
<comment type="caution">
    <text evidence="17">The sequence shown here is derived from an EMBL/GenBank/DDBJ whole genome shotgun (WGS) entry which is preliminary data.</text>
</comment>
<dbReference type="CDD" id="cd14442">
    <property type="entry name" value="AlgJ_like"/>
    <property type="match status" value="1"/>
</dbReference>
<dbReference type="UniPathway" id="UPA00286"/>
<protein>
    <recommendedName>
        <fullName evidence="5">Probable alginate O-acetylase AlgJ</fullName>
    </recommendedName>
    <alternativeName>
        <fullName evidence="14">Alginate biosynthesis protein AlgJ</fullName>
    </alternativeName>
</protein>
<dbReference type="GO" id="GO:0042597">
    <property type="term" value="C:periplasmic space"/>
    <property type="evidence" value="ECO:0007669"/>
    <property type="project" value="UniProtKB-SubCell"/>
</dbReference>
<keyword evidence="8 17" id="KW-0808">Transferase</keyword>
<dbReference type="AlphaFoldDB" id="A0A553H1D3"/>
<evidence type="ECO:0000256" key="15">
    <source>
        <dbReference type="SAM" id="Phobius"/>
    </source>
</evidence>
<evidence type="ECO:0000256" key="5">
    <source>
        <dbReference type="ARBA" id="ARBA00016086"/>
    </source>
</evidence>
<dbReference type="Pfam" id="PF16822">
    <property type="entry name" value="ALGX"/>
    <property type="match status" value="1"/>
</dbReference>
<evidence type="ECO:0000256" key="11">
    <source>
        <dbReference type="ARBA" id="ARBA00022841"/>
    </source>
</evidence>
<keyword evidence="9" id="KW-0732">Signal</keyword>
<evidence type="ECO:0000256" key="9">
    <source>
        <dbReference type="ARBA" id="ARBA00022729"/>
    </source>
</evidence>
<dbReference type="EMBL" id="VJOY01000004">
    <property type="protein sequence ID" value="TRX75556.1"/>
    <property type="molecule type" value="Genomic_DNA"/>
</dbReference>
<dbReference type="GO" id="GO:0016746">
    <property type="term" value="F:acyltransferase activity"/>
    <property type="evidence" value="ECO:0007669"/>
    <property type="project" value="UniProtKB-KW"/>
</dbReference>
<feature type="domain" description="AlgX/AlgJ SGNH hydrolase-like" evidence="16">
    <location>
        <begin position="81"/>
        <end position="346"/>
    </location>
</feature>
<comment type="similarity">
    <text evidence="4">Belongs to the AlgJ family.</text>
</comment>
<keyword evidence="15" id="KW-0812">Transmembrane</keyword>
<name>A0A553H1D3_9PSED</name>
<dbReference type="GO" id="GO:0005886">
    <property type="term" value="C:plasma membrane"/>
    <property type="evidence" value="ECO:0007669"/>
    <property type="project" value="UniProtKB-SubCell"/>
</dbReference>
<feature type="transmembrane region" description="Helical" evidence="15">
    <location>
        <begin position="7"/>
        <end position="25"/>
    </location>
</feature>
<dbReference type="OrthoDB" id="9760774at2"/>
<evidence type="ECO:0000256" key="13">
    <source>
        <dbReference type="ARBA" id="ARBA00023315"/>
    </source>
</evidence>
<proteinExistence type="inferred from homology"/>